<feature type="region of interest" description="Disordered" evidence="1">
    <location>
        <begin position="318"/>
        <end position="343"/>
    </location>
</feature>
<dbReference type="AlphaFoldDB" id="A0A4Q2VNF4"/>
<evidence type="ECO:0000313" key="3">
    <source>
        <dbReference type="Proteomes" id="UP000290540"/>
    </source>
</evidence>
<dbReference type="SUPFAM" id="SSF101447">
    <property type="entry name" value="Formin homology 2 domain (FH2 domain)"/>
    <property type="match status" value="1"/>
</dbReference>
<dbReference type="Proteomes" id="UP000290540">
    <property type="component" value="Unassembled WGS sequence"/>
</dbReference>
<reference evidence="2 3" key="1">
    <citation type="submission" date="2016-12" db="EMBL/GenBank/DDBJ databases">
        <title>Draft genome sequence of Fusarium oxysporum causing rot on Narcissus.</title>
        <authorList>
            <person name="Armitage A.D."/>
            <person name="Taylor A."/>
            <person name="Clarkson J.P."/>
            <person name="Harrison R.J."/>
            <person name="Jackson A.C."/>
        </authorList>
    </citation>
    <scope>NUCLEOTIDE SEQUENCE [LARGE SCALE GENOMIC DNA]</scope>
    <source>
        <strain evidence="2 3">N139</strain>
    </source>
</reference>
<feature type="compositionally biased region" description="Basic residues" evidence="1">
    <location>
        <begin position="549"/>
        <end position="568"/>
    </location>
</feature>
<evidence type="ECO:0000256" key="1">
    <source>
        <dbReference type="SAM" id="MobiDB-lite"/>
    </source>
</evidence>
<dbReference type="EMBL" id="MQTW01000067">
    <property type="protein sequence ID" value="RYC88067.1"/>
    <property type="molecule type" value="Genomic_DNA"/>
</dbReference>
<name>A0A4Q2VNF4_FUSOX</name>
<feature type="compositionally biased region" description="Polar residues" evidence="1">
    <location>
        <begin position="1"/>
        <end position="18"/>
    </location>
</feature>
<protein>
    <submittedName>
        <fullName evidence="2">Uncharacterized protein</fullName>
    </submittedName>
</protein>
<organism evidence="2 3">
    <name type="scientific">Fusarium oxysporum f. sp. narcissi</name>
    <dbReference type="NCBI Taxonomy" id="451672"/>
    <lineage>
        <taxon>Eukaryota</taxon>
        <taxon>Fungi</taxon>
        <taxon>Dikarya</taxon>
        <taxon>Ascomycota</taxon>
        <taxon>Pezizomycotina</taxon>
        <taxon>Sordariomycetes</taxon>
        <taxon>Hypocreomycetidae</taxon>
        <taxon>Hypocreales</taxon>
        <taxon>Nectriaceae</taxon>
        <taxon>Fusarium</taxon>
        <taxon>Fusarium oxysporum species complex</taxon>
    </lineage>
</organism>
<feature type="region of interest" description="Disordered" evidence="1">
    <location>
        <begin position="427"/>
        <end position="449"/>
    </location>
</feature>
<feature type="compositionally biased region" description="Pro residues" evidence="1">
    <location>
        <begin position="180"/>
        <end position="194"/>
    </location>
</feature>
<feature type="region of interest" description="Disordered" evidence="1">
    <location>
        <begin position="174"/>
        <end position="215"/>
    </location>
</feature>
<feature type="compositionally biased region" description="Basic and acidic residues" evidence="1">
    <location>
        <begin position="569"/>
        <end position="583"/>
    </location>
</feature>
<feature type="region of interest" description="Disordered" evidence="1">
    <location>
        <begin position="483"/>
        <end position="583"/>
    </location>
</feature>
<accession>A0A4Q2VNF4</accession>
<proteinExistence type="predicted"/>
<feature type="compositionally biased region" description="Polar residues" evidence="1">
    <location>
        <begin position="511"/>
        <end position="522"/>
    </location>
</feature>
<gene>
    <name evidence="2" type="ORF">BFJ63_vAg9090</name>
</gene>
<comment type="caution">
    <text evidence="2">The sequence shown here is derived from an EMBL/GenBank/DDBJ whole genome shotgun (WGS) entry which is preliminary data.</text>
</comment>
<sequence length="583" mass="67065">MAPQTSPKRRLNNTSTLPPSVEAASDDVCPLSNGNNLNDNVHPADNQQSEERDTYSALVLGREMLVPLTYDPDTYDFDARMPWTPEPEPYDPETYSAWGRKHFGEEWYQLRKAMLEERNPHHKYEPVYMGRQRALRVMEHQAEGRPFRPYSYFVGDDIKDEGWKRLWARMSNNELGFPRSPSPPPPPPPPPPPSDSDSDSDSSESREPTPVPADPWGQIEYMRTYWHLTEEKYHFHRFFVREEIIDRARSRRENEPGNRQAREKRDLMESFRYVNPSRFYIEQNNILDHIDLPKKGWTREEIVAVYEAQVGMLEWPRNNSATRGSGDFGKDVTSEEEAASASYSQEHRDAWNRFYGSQPPKLPPNTRDYGVWDLWLKGTYARISRQRRREALLSDATGDAASCAEELQRIEGEEQGDREALERAIRRSTELTEKAERTSRLPPPQNQEEMNHRFRVWDELGVGLKVQNDLAREYGFAERVAGHELPQPPATAPQAGGIGDAPGTHMREAVAQSSATTPQPASGTLRKTCGGRITKNTLTHAEASPRTAPQRHNRQRKTYKKERASRKLAKLEPEYGMLEDARR</sequence>
<feature type="compositionally biased region" description="Basic and acidic residues" evidence="1">
    <location>
        <begin position="427"/>
        <end position="439"/>
    </location>
</feature>
<evidence type="ECO:0000313" key="2">
    <source>
        <dbReference type="EMBL" id="RYC88067.1"/>
    </source>
</evidence>
<feature type="region of interest" description="Disordered" evidence="1">
    <location>
        <begin position="1"/>
        <end position="52"/>
    </location>
</feature>